<evidence type="ECO:0000313" key="3">
    <source>
        <dbReference type="EMBL" id="MBB5916810.1"/>
    </source>
</evidence>
<feature type="compositionally biased region" description="Basic and acidic residues" evidence="2">
    <location>
        <begin position="251"/>
        <end position="278"/>
    </location>
</feature>
<dbReference type="RefSeq" id="WP_157185773.1">
    <property type="nucleotide sequence ID" value="NZ_JACHIT010000002.1"/>
</dbReference>
<dbReference type="Proteomes" id="UP000540412">
    <property type="component" value="Unassembled WGS sequence"/>
</dbReference>
<comment type="caution">
    <text evidence="3">The sequence shown here is derived from an EMBL/GenBank/DDBJ whole genome shotgun (WGS) entry which is preliminary data.</text>
</comment>
<feature type="region of interest" description="Disordered" evidence="2">
    <location>
        <begin position="234"/>
        <end position="278"/>
    </location>
</feature>
<feature type="compositionally biased region" description="Basic and acidic residues" evidence="2">
    <location>
        <begin position="43"/>
        <end position="78"/>
    </location>
</feature>
<feature type="region of interest" description="Disordered" evidence="2">
    <location>
        <begin position="1"/>
        <end position="89"/>
    </location>
</feature>
<proteinExistence type="predicted"/>
<keyword evidence="1" id="KW-0175">Coiled coil</keyword>
<name>A0A7W9PJ17_9NOCA</name>
<feature type="compositionally biased region" description="Basic residues" evidence="2">
    <location>
        <begin position="24"/>
        <end position="33"/>
    </location>
</feature>
<reference evidence="3 4" key="1">
    <citation type="submission" date="2020-08" db="EMBL/GenBank/DDBJ databases">
        <title>Sequencing the genomes of 1000 actinobacteria strains.</title>
        <authorList>
            <person name="Klenk H.-P."/>
        </authorList>
    </citation>
    <scope>NUCLEOTIDE SEQUENCE [LARGE SCALE GENOMIC DNA]</scope>
    <source>
        <strain evidence="3 4">DSM 43582</strain>
    </source>
</reference>
<keyword evidence="4" id="KW-1185">Reference proteome</keyword>
<evidence type="ECO:0000313" key="4">
    <source>
        <dbReference type="Proteomes" id="UP000540412"/>
    </source>
</evidence>
<dbReference type="EMBL" id="JACHIT010000002">
    <property type="protein sequence ID" value="MBB5916810.1"/>
    <property type="molecule type" value="Genomic_DNA"/>
</dbReference>
<protein>
    <submittedName>
        <fullName evidence="3">Uncharacterized protein</fullName>
    </submittedName>
</protein>
<sequence length="278" mass="32417">MNEEGRRREADEERRRRREETERGRKHNERSRHFHEGMAQLRGETREAGWKHEQTIKTPLSERRHDTALDSKKGREFTEYNGGNNLSGPRKLLQIAKDRSLLERDPTASGSWVAIQGAADAQIREQLEAMERDFGERFRFVEVTREQARAARELGKRLERERNPMELFNSENLRARERMRERAERVREKARTQAAAERAIQAAREARAREERIRVQREAHERVLAMLPRDVAKLLQVSTPDPGERLPGAPEPHDGSTRAGREARARALERGGRSRDTR</sequence>
<organism evidence="3 4">
    <name type="scientific">Nocardia transvalensis</name>
    <dbReference type="NCBI Taxonomy" id="37333"/>
    <lineage>
        <taxon>Bacteria</taxon>
        <taxon>Bacillati</taxon>
        <taxon>Actinomycetota</taxon>
        <taxon>Actinomycetes</taxon>
        <taxon>Mycobacteriales</taxon>
        <taxon>Nocardiaceae</taxon>
        <taxon>Nocardia</taxon>
    </lineage>
</organism>
<dbReference type="AlphaFoldDB" id="A0A7W9PJ17"/>
<accession>A0A7W9PJ17</accession>
<gene>
    <name evidence="3" type="ORF">BJY24_005722</name>
</gene>
<evidence type="ECO:0000256" key="1">
    <source>
        <dbReference type="SAM" id="Coils"/>
    </source>
</evidence>
<evidence type="ECO:0000256" key="2">
    <source>
        <dbReference type="SAM" id="MobiDB-lite"/>
    </source>
</evidence>
<feature type="compositionally biased region" description="Basic and acidic residues" evidence="2">
    <location>
        <begin position="1"/>
        <end position="23"/>
    </location>
</feature>
<feature type="coiled-coil region" evidence="1">
    <location>
        <begin position="141"/>
        <end position="209"/>
    </location>
</feature>